<dbReference type="EMBL" id="JAMKBI010000001">
    <property type="protein sequence ID" value="MCZ8532027.1"/>
    <property type="molecule type" value="Genomic_DNA"/>
</dbReference>
<accession>A0A9X3L5Z7</accession>
<dbReference type="GO" id="GO:0046872">
    <property type="term" value="F:metal ion binding"/>
    <property type="evidence" value="ECO:0007669"/>
    <property type="project" value="UniProtKB-KW"/>
</dbReference>
<feature type="compositionally biased region" description="Basic and acidic residues" evidence="8">
    <location>
        <begin position="462"/>
        <end position="476"/>
    </location>
</feature>
<dbReference type="Pfam" id="PF13183">
    <property type="entry name" value="Fer4_8"/>
    <property type="match status" value="1"/>
</dbReference>
<dbReference type="Gene3D" id="1.10.1060.10">
    <property type="entry name" value="Alpha-helical ferredoxin"/>
    <property type="match status" value="1"/>
</dbReference>
<evidence type="ECO:0000256" key="2">
    <source>
        <dbReference type="ARBA" id="ARBA00022485"/>
    </source>
</evidence>
<dbReference type="Pfam" id="PF02589">
    <property type="entry name" value="LUD_dom"/>
    <property type="match status" value="1"/>
</dbReference>
<dbReference type="PANTHER" id="PTHR47153">
    <property type="entry name" value="LACTATE UTILIZATION PROTEIN B"/>
    <property type="match status" value="1"/>
</dbReference>
<evidence type="ECO:0000313" key="11">
    <source>
        <dbReference type="Proteomes" id="UP001152172"/>
    </source>
</evidence>
<dbReference type="Pfam" id="PF11870">
    <property type="entry name" value="LutB_C"/>
    <property type="match status" value="1"/>
</dbReference>
<keyword evidence="5" id="KW-0249">Electron transport</keyword>
<sequence length="476" mass="52796">MPLKIKLGPFKQRLASELNNDFMRKAVSSAQDGLGARRDLATDQLGEWEKWREAGQEIRQHTVNNLAHYLEQFSEQVTKSGGHVFFAKDDVEATNYIKQIAQQKNAKKIVKSKSMVTEEIGLNAALESIGCEVVETDLGEYILQIDDHDPPSHIVVPALHKKKEQIRDVFVEKLNYKKSADPEELAKHARYTLREKFLEADLGITGCNFGVAESGSICLVTNEGNARLVTAIPKTQITVMGMERLVPTFEDLDVMVSLLTRASVGQRITSYVTLLTGPKKQEEVDGPEELHVVIVDNGRSKILGTDFQEILQCIRCGACLNVCPVYRHIGGHAYGSIYPGPIGAVLTPLLDGYEDHKELPYASTLCGACTDVCPVKIPLHSLLLKHRQVIVETEGKAPISERLMMKAFGFGASTNSIYTGGSKMAAVSLKMLLKNKQTISNGPGLLKEWTNSRDFPAPKQSRFRDWMKEREGTKSD</sequence>
<evidence type="ECO:0000256" key="4">
    <source>
        <dbReference type="ARBA" id="ARBA00022737"/>
    </source>
</evidence>
<evidence type="ECO:0000256" key="5">
    <source>
        <dbReference type="ARBA" id="ARBA00022982"/>
    </source>
</evidence>
<dbReference type="GO" id="GO:0051539">
    <property type="term" value="F:4 iron, 4 sulfur cluster binding"/>
    <property type="evidence" value="ECO:0007669"/>
    <property type="project" value="UniProtKB-KW"/>
</dbReference>
<protein>
    <submittedName>
        <fullName evidence="10">LutB/LldF family L-lactate oxidation iron-sulfur protein</fullName>
    </submittedName>
</protein>
<dbReference type="InterPro" id="IPR037171">
    <property type="entry name" value="NagB/RpiA_transferase-like"/>
</dbReference>
<dbReference type="InterPro" id="IPR003741">
    <property type="entry name" value="LUD_dom"/>
</dbReference>
<dbReference type="SUPFAM" id="SSF46548">
    <property type="entry name" value="alpha-helical ferredoxin"/>
    <property type="match status" value="1"/>
</dbReference>
<evidence type="ECO:0000259" key="9">
    <source>
        <dbReference type="PROSITE" id="PS51379"/>
    </source>
</evidence>
<keyword evidence="3" id="KW-0479">Metal-binding</keyword>
<dbReference type="InterPro" id="IPR017896">
    <property type="entry name" value="4Fe4S_Fe-S-bd"/>
</dbReference>
<evidence type="ECO:0000256" key="6">
    <source>
        <dbReference type="ARBA" id="ARBA00023004"/>
    </source>
</evidence>
<reference evidence="10" key="1">
    <citation type="submission" date="2022-05" db="EMBL/GenBank/DDBJ databases">
        <authorList>
            <person name="Colautti A."/>
            <person name="Iacumin L."/>
        </authorList>
    </citation>
    <scope>NUCLEOTIDE SEQUENCE</scope>
    <source>
        <strain evidence="10">DSM 30747</strain>
    </source>
</reference>
<feature type="domain" description="4Fe-4S ferredoxin-type" evidence="9">
    <location>
        <begin position="301"/>
        <end position="334"/>
    </location>
</feature>
<name>A0A9X3L5Z7_9BACI</name>
<dbReference type="Proteomes" id="UP001152172">
    <property type="component" value="Unassembled WGS sequence"/>
</dbReference>
<keyword evidence="6" id="KW-0408">Iron</keyword>
<organism evidence="10 11">
    <name type="scientific">Psychrobacillus psychrodurans</name>
    <dbReference type="NCBI Taxonomy" id="126157"/>
    <lineage>
        <taxon>Bacteria</taxon>
        <taxon>Bacillati</taxon>
        <taxon>Bacillota</taxon>
        <taxon>Bacilli</taxon>
        <taxon>Bacillales</taxon>
        <taxon>Bacillaceae</taxon>
        <taxon>Psychrobacillus</taxon>
    </lineage>
</organism>
<dbReference type="NCBIfam" id="TIGR00273">
    <property type="entry name" value="LutB/LldF family L-lactate oxidation iron-sulfur protein"/>
    <property type="match status" value="1"/>
</dbReference>
<dbReference type="PROSITE" id="PS51379">
    <property type="entry name" value="4FE4S_FER_2"/>
    <property type="match status" value="1"/>
</dbReference>
<dbReference type="InterPro" id="IPR017900">
    <property type="entry name" value="4Fe4S_Fe_S_CS"/>
</dbReference>
<dbReference type="RefSeq" id="WP_269920700.1">
    <property type="nucleotide sequence ID" value="NZ_JAMKBI010000001.1"/>
</dbReference>
<proteinExistence type="predicted"/>
<dbReference type="Gene3D" id="3.40.50.10420">
    <property type="entry name" value="NagB/RpiA/CoA transferase-like"/>
    <property type="match status" value="1"/>
</dbReference>
<dbReference type="InterPro" id="IPR004452">
    <property type="entry name" value="LutB/LldF"/>
</dbReference>
<dbReference type="SUPFAM" id="SSF100950">
    <property type="entry name" value="NagB/RpiA/CoA transferase-like"/>
    <property type="match status" value="1"/>
</dbReference>
<dbReference type="AlphaFoldDB" id="A0A9X3L5Z7"/>
<evidence type="ECO:0000256" key="3">
    <source>
        <dbReference type="ARBA" id="ARBA00022723"/>
    </source>
</evidence>
<dbReference type="PANTHER" id="PTHR47153:SF2">
    <property type="entry name" value="LACTATE UTILIZATION PROTEIN B"/>
    <property type="match status" value="1"/>
</dbReference>
<keyword evidence="1" id="KW-0813">Transport</keyword>
<dbReference type="PROSITE" id="PS00198">
    <property type="entry name" value="4FE4S_FER_1"/>
    <property type="match status" value="1"/>
</dbReference>
<dbReference type="InterPro" id="IPR024185">
    <property type="entry name" value="FTHF_cligase-like_sf"/>
</dbReference>
<keyword evidence="11" id="KW-1185">Reference proteome</keyword>
<comment type="caution">
    <text evidence="10">The sequence shown here is derived from an EMBL/GenBank/DDBJ whole genome shotgun (WGS) entry which is preliminary data.</text>
</comment>
<dbReference type="InterPro" id="IPR024569">
    <property type="entry name" value="LutB_C"/>
</dbReference>
<feature type="region of interest" description="Disordered" evidence="8">
    <location>
        <begin position="450"/>
        <end position="476"/>
    </location>
</feature>
<keyword evidence="4" id="KW-0677">Repeat</keyword>
<evidence type="ECO:0000256" key="8">
    <source>
        <dbReference type="SAM" id="MobiDB-lite"/>
    </source>
</evidence>
<keyword evidence="7" id="KW-0411">Iron-sulfur</keyword>
<evidence type="ECO:0000256" key="7">
    <source>
        <dbReference type="ARBA" id="ARBA00023014"/>
    </source>
</evidence>
<dbReference type="InterPro" id="IPR009051">
    <property type="entry name" value="Helical_ferredxn"/>
</dbReference>
<dbReference type="GO" id="GO:0006089">
    <property type="term" value="P:lactate metabolic process"/>
    <property type="evidence" value="ECO:0007669"/>
    <property type="project" value="InterPro"/>
</dbReference>
<evidence type="ECO:0000313" key="10">
    <source>
        <dbReference type="EMBL" id="MCZ8532027.1"/>
    </source>
</evidence>
<evidence type="ECO:0000256" key="1">
    <source>
        <dbReference type="ARBA" id="ARBA00022448"/>
    </source>
</evidence>
<keyword evidence="2" id="KW-0004">4Fe-4S</keyword>
<gene>
    <name evidence="10" type="ORF">M9R61_01540</name>
</gene>